<dbReference type="Proteomes" id="UP000807504">
    <property type="component" value="Unassembled WGS sequence"/>
</dbReference>
<proteinExistence type="predicted"/>
<gene>
    <name evidence="1" type="ORF">HNY73_017921</name>
</gene>
<reference evidence="1" key="2">
    <citation type="submission" date="2020-06" db="EMBL/GenBank/DDBJ databases">
        <authorList>
            <person name="Sheffer M."/>
        </authorList>
    </citation>
    <scope>NUCLEOTIDE SEQUENCE</scope>
</reference>
<evidence type="ECO:0000313" key="1">
    <source>
        <dbReference type="EMBL" id="KAF8770381.1"/>
    </source>
</evidence>
<name>A0A8T0EC46_ARGBR</name>
<protein>
    <submittedName>
        <fullName evidence="1">Uncharacterized protein</fullName>
    </submittedName>
</protein>
<keyword evidence="2" id="KW-1185">Reference proteome</keyword>
<reference evidence="1" key="1">
    <citation type="journal article" date="2020" name="bioRxiv">
        <title>Chromosome-level reference genome of the European wasp spider Argiope bruennichi: a resource for studies on range expansion and evolutionary adaptation.</title>
        <authorList>
            <person name="Sheffer M.M."/>
            <person name="Hoppe A."/>
            <person name="Krehenwinkel H."/>
            <person name="Uhl G."/>
            <person name="Kuss A.W."/>
            <person name="Jensen L."/>
            <person name="Jensen C."/>
            <person name="Gillespie R.G."/>
            <person name="Hoff K.J."/>
            <person name="Prost S."/>
        </authorList>
    </citation>
    <scope>NUCLEOTIDE SEQUENCE</scope>
</reference>
<accession>A0A8T0EC46</accession>
<dbReference type="AlphaFoldDB" id="A0A8T0EC46"/>
<organism evidence="1 2">
    <name type="scientific">Argiope bruennichi</name>
    <name type="common">Wasp spider</name>
    <name type="synonym">Aranea bruennichi</name>
    <dbReference type="NCBI Taxonomy" id="94029"/>
    <lineage>
        <taxon>Eukaryota</taxon>
        <taxon>Metazoa</taxon>
        <taxon>Ecdysozoa</taxon>
        <taxon>Arthropoda</taxon>
        <taxon>Chelicerata</taxon>
        <taxon>Arachnida</taxon>
        <taxon>Araneae</taxon>
        <taxon>Araneomorphae</taxon>
        <taxon>Entelegynae</taxon>
        <taxon>Araneoidea</taxon>
        <taxon>Araneidae</taxon>
        <taxon>Argiope</taxon>
    </lineage>
</organism>
<comment type="caution">
    <text evidence="1">The sequence shown here is derived from an EMBL/GenBank/DDBJ whole genome shotgun (WGS) entry which is preliminary data.</text>
</comment>
<dbReference type="EMBL" id="JABXBU010002228">
    <property type="protein sequence ID" value="KAF8770381.1"/>
    <property type="molecule type" value="Genomic_DNA"/>
</dbReference>
<sequence length="115" mass="12517">MFFSSKQFTGCRLGLNLSAETGFHGIDLAETFRSILEAQDVQHIGCYCSLSHLQLHMLSSLVDSLLKALKLQVRRDAFVASAATSIPVGIDFGDLLAVYTYTVAACENPGDSSKW</sequence>
<evidence type="ECO:0000313" key="2">
    <source>
        <dbReference type="Proteomes" id="UP000807504"/>
    </source>
</evidence>